<dbReference type="PANTHER" id="PTHR12049:SF7">
    <property type="entry name" value="PROTEIN ARGININE METHYLTRANSFERASE NDUFAF7, MITOCHONDRIAL"/>
    <property type="match status" value="1"/>
</dbReference>
<dbReference type="RefSeq" id="WP_164451514.1">
    <property type="nucleotide sequence ID" value="NZ_JAAIJQ010000011.1"/>
</dbReference>
<evidence type="ECO:0000256" key="1">
    <source>
        <dbReference type="ARBA" id="ARBA00022603"/>
    </source>
</evidence>
<accession>A0A6M0JZ33</accession>
<dbReference type="EMBL" id="JAAIJQ010000011">
    <property type="protein sequence ID" value="NEV61365.1"/>
    <property type="molecule type" value="Genomic_DNA"/>
</dbReference>
<dbReference type="Pfam" id="PF02636">
    <property type="entry name" value="Methyltransf_28"/>
    <property type="match status" value="1"/>
</dbReference>
<dbReference type="PANTHER" id="PTHR12049">
    <property type="entry name" value="PROTEIN ARGININE METHYLTRANSFERASE NDUFAF7, MITOCHONDRIAL"/>
    <property type="match status" value="1"/>
</dbReference>
<protein>
    <submittedName>
        <fullName evidence="3">SAM-dependent methyltransferase</fullName>
    </submittedName>
</protein>
<reference evidence="3 4" key="1">
    <citation type="submission" date="2020-02" db="EMBL/GenBank/DDBJ databases">
        <title>Genome sequences of Thiorhodococcus mannitoliphagus and Thiorhodococcus minor, purple sulfur photosynthetic bacteria in the gammaproteobacterial family, Chromatiaceae.</title>
        <authorList>
            <person name="Aviles F.A."/>
            <person name="Meyer T.E."/>
            <person name="Kyndt J.A."/>
        </authorList>
    </citation>
    <scope>NUCLEOTIDE SEQUENCE [LARGE SCALE GENOMIC DNA]</scope>
    <source>
        <strain evidence="3 4">DSM 11518</strain>
    </source>
</reference>
<dbReference type="SUPFAM" id="SSF53335">
    <property type="entry name" value="S-adenosyl-L-methionine-dependent methyltransferases"/>
    <property type="match status" value="1"/>
</dbReference>
<dbReference type="Proteomes" id="UP000483379">
    <property type="component" value="Unassembled WGS sequence"/>
</dbReference>
<evidence type="ECO:0000256" key="2">
    <source>
        <dbReference type="ARBA" id="ARBA00022679"/>
    </source>
</evidence>
<gene>
    <name evidence="3" type="ORF">G3446_05540</name>
</gene>
<dbReference type="AlphaFoldDB" id="A0A6M0JZ33"/>
<comment type="caution">
    <text evidence="3">The sequence shown here is derived from an EMBL/GenBank/DDBJ whole genome shotgun (WGS) entry which is preliminary data.</text>
</comment>
<dbReference type="InterPro" id="IPR029063">
    <property type="entry name" value="SAM-dependent_MTases_sf"/>
</dbReference>
<keyword evidence="4" id="KW-1185">Reference proteome</keyword>
<keyword evidence="1 3" id="KW-0489">Methyltransferase</keyword>
<name>A0A6M0JZ33_9GAMM</name>
<sequence length="390" mass="41859">MRDEDATAASPEADIQAEVGARLNERVRHEISAAGGLLPFDRFMELALYAPGLGYYVAGAQKFGPAGDFVTAPEISPLFGRCVGNQCAEVLRELGGGDIFELGAGSGALAAQILTQLEQTGTLPDRYRILEPSPDLAERQRARLSAELPQLAERCEWLTELPKRLRGVVVANEVLDAMPVHRFRVGAAGELLEIFVSDDGGTLSEVAAPPRSPGLTQAISVLQSEGLACSHGYTSEINLRLSPWMKALADALSAGLLLLIDYGYPRSAYYQADRHMGTLMCHYRHQAHEDPYSRLGLQDITAHVDFTAVVEAGAAAGLELEGFTTQANFLIGCGIDHILADTEASLDGAQGVKQLLLPAAMGERFKVIGLSKDVSGPWSGFSIRDLSDRL</sequence>
<organism evidence="3 4">
    <name type="scientific">Thiorhodococcus minor</name>
    <dbReference type="NCBI Taxonomy" id="57489"/>
    <lineage>
        <taxon>Bacteria</taxon>
        <taxon>Pseudomonadati</taxon>
        <taxon>Pseudomonadota</taxon>
        <taxon>Gammaproteobacteria</taxon>
        <taxon>Chromatiales</taxon>
        <taxon>Chromatiaceae</taxon>
        <taxon>Thiorhodococcus</taxon>
    </lineage>
</organism>
<dbReference type="InterPro" id="IPR038375">
    <property type="entry name" value="NDUFAF7_sf"/>
</dbReference>
<keyword evidence="2 3" id="KW-0808">Transferase</keyword>
<dbReference type="Gene3D" id="3.40.50.12710">
    <property type="match status" value="1"/>
</dbReference>
<dbReference type="GO" id="GO:0035243">
    <property type="term" value="F:protein-arginine omega-N symmetric methyltransferase activity"/>
    <property type="evidence" value="ECO:0007669"/>
    <property type="project" value="TreeGrafter"/>
</dbReference>
<dbReference type="GO" id="GO:0032259">
    <property type="term" value="P:methylation"/>
    <property type="evidence" value="ECO:0007669"/>
    <property type="project" value="UniProtKB-KW"/>
</dbReference>
<evidence type="ECO:0000313" key="4">
    <source>
        <dbReference type="Proteomes" id="UP000483379"/>
    </source>
</evidence>
<evidence type="ECO:0000313" key="3">
    <source>
        <dbReference type="EMBL" id="NEV61365.1"/>
    </source>
</evidence>
<dbReference type="InterPro" id="IPR003788">
    <property type="entry name" value="NDUFAF7"/>
</dbReference>
<proteinExistence type="predicted"/>